<dbReference type="PANTHER" id="PTHR42922">
    <property type="entry name" value="PHOSPHATE TRANSPORT SYSTEM PERMEASE PROTEIN PSTA"/>
    <property type="match status" value="1"/>
</dbReference>
<evidence type="ECO:0000256" key="8">
    <source>
        <dbReference type="ARBA" id="ARBA00022989"/>
    </source>
</evidence>
<keyword evidence="13" id="KW-1185">Reference proteome</keyword>
<feature type="transmembrane region" description="Helical" evidence="10">
    <location>
        <begin position="259"/>
        <end position="281"/>
    </location>
</feature>
<keyword evidence="4" id="KW-0813">Transport</keyword>
<dbReference type="AlphaFoldDB" id="I3TUB5"/>
<name>I3TUB5_TISMK</name>
<feature type="transmembrane region" description="Helical" evidence="10">
    <location>
        <begin position="21"/>
        <end position="43"/>
    </location>
</feature>
<sequence>MRGGTIPVSPARLRRRRLVNLVMTGLCTGAALAALLVLALILWELVIRGAGALSLDVFTRATPPPGSRGGLLNAILGSLSMTAAAIAVATPVGVLTGTWLAEYGRDSRAAGLVRLFADTLLSAPSIIVGLTVYVLIVVPLGHFSGWAGAAALALIAVPVIVRTTEDMLALVPDQLREAAVALGMPRWRMIAGVTWRAAASGILTGVLLAIARIAGETAPLLFTALNNQFYAYDLTGPTPSLPVVIFQFAMSPYRDWQDLAWAGALLIAAGVLLLSITARLISARGRK</sequence>
<evidence type="ECO:0000313" key="13">
    <source>
        <dbReference type="Proteomes" id="UP000005258"/>
    </source>
</evidence>
<evidence type="ECO:0000256" key="3">
    <source>
        <dbReference type="ARBA" id="ARBA00016864"/>
    </source>
</evidence>
<keyword evidence="12" id="KW-0614">Plasmid</keyword>
<feature type="transmembrane region" description="Helical" evidence="10">
    <location>
        <begin position="74"/>
        <end position="100"/>
    </location>
</feature>
<evidence type="ECO:0000256" key="4">
    <source>
        <dbReference type="ARBA" id="ARBA00022448"/>
    </source>
</evidence>
<dbReference type="GO" id="GO:0035435">
    <property type="term" value="P:phosphate ion transmembrane transport"/>
    <property type="evidence" value="ECO:0007669"/>
    <property type="project" value="InterPro"/>
</dbReference>
<dbReference type="NCBIfam" id="TIGR00974">
    <property type="entry name" value="3a0107s02c"/>
    <property type="match status" value="1"/>
</dbReference>
<dbReference type="Proteomes" id="UP000005258">
    <property type="component" value="Plasmid pTM2"/>
</dbReference>
<dbReference type="HOGENOM" id="CLU_033621_2_0_5"/>
<dbReference type="Pfam" id="PF00528">
    <property type="entry name" value="BPD_transp_1"/>
    <property type="match status" value="1"/>
</dbReference>
<dbReference type="EMBL" id="CP003238">
    <property type="protein sequence ID" value="AFK56353.1"/>
    <property type="molecule type" value="Genomic_DNA"/>
</dbReference>
<dbReference type="SUPFAM" id="SSF161098">
    <property type="entry name" value="MetI-like"/>
    <property type="match status" value="1"/>
</dbReference>
<evidence type="ECO:0000256" key="1">
    <source>
        <dbReference type="ARBA" id="ARBA00004651"/>
    </source>
</evidence>
<dbReference type="CDD" id="cd06261">
    <property type="entry name" value="TM_PBP2"/>
    <property type="match status" value="1"/>
</dbReference>
<dbReference type="InterPro" id="IPR000515">
    <property type="entry name" value="MetI-like"/>
</dbReference>
<geneLocation type="plasmid" evidence="12 13">
    <name>pTM2</name>
</geneLocation>
<dbReference type="KEGG" id="tmo:TMO_b0345"/>
<keyword evidence="9 10" id="KW-0472">Membrane</keyword>
<comment type="subcellular location">
    <subcellularLocation>
        <location evidence="10">Cell inner membrane</location>
        <topology evidence="10">Multi-pass membrane protein</topology>
    </subcellularLocation>
    <subcellularLocation>
        <location evidence="1">Cell membrane</location>
        <topology evidence="1">Multi-pass membrane protein</topology>
    </subcellularLocation>
</comment>
<dbReference type="PATRIC" id="fig|1110502.3.peg.4603"/>
<feature type="transmembrane region" description="Helical" evidence="10">
    <location>
        <begin position="112"/>
        <end position="137"/>
    </location>
</feature>
<evidence type="ECO:0000256" key="6">
    <source>
        <dbReference type="ARBA" id="ARBA00022592"/>
    </source>
</evidence>
<accession>I3TUB5</accession>
<dbReference type="PANTHER" id="PTHR42922:SF1">
    <property type="entry name" value="PHOSPHATE TRANSPORT SYSTEM PERMEASE PROTEIN PSTA"/>
    <property type="match status" value="1"/>
</dbReference>
<feature type="transmembrane region" description="Helical" evidence="10">
    <location>
        <begin position="193"/>
        <end position="214"/>
    </location>
</feature>
<reference evidence="12 13" key="1">
    <citation type="journal article" date="2012" name="J. Am. Chem. Soc.">
        <title>Bacterial biosynthesis and maturation of the didemnin anti-cancer agents.</title>
        <authorList>
            <person name="Xu Y."/>
            <person name="Kersten R.D."/>
            <person name="Nam S.J."/>
            <person name="Lu L."/>
            <person name="Al-Suwailem A.M."/>
            <person name="Zheng H."/>
            <person name="Fenical W."/>
            <person name="Dorrestein P.C."/>
            <person name="Moore B.S."/>
            <person name="Qian P.Y."/>
        </authorList>
    </citation>
    <scope>NUCLEOTIDE SEQUENCE [LARGE SCALE GENOMIC DNA]</scope>
    <source>
        <strain evidence="12 13">KA081020-065</strain>
    </source>
</reference>
<evidence type="ECO:0000256" key="2">
    <source>
        <dbReference type="ARBA" id="ARBA00007069"/>
    </source>
</evidence>
<dbReference type="InterPro" id="IPR051408">
    <property type="entry name" value="Phosphate_transprt_permease"/>
</dbReference>
<keyword evidence="7 10" id="KW-0812">Transmembrane</keyword>
<evidence type="ECO:0000313" key="12">
    <source>
        <dbReference type="EMBL" id="AFK56353.1"/>
    </source>
</evidence>
<evidence type="ECO:0000256" key="9">
    <source>
        <dbReference type="ARBA" id="ARBA00023136"/>
    </source>
</evidence>
<evidence type="ECO:0000256" key="5">
    <source>
        <dbReference type="ARBA" id="ARBA00022475"/>
    </source>
</evidence>
<dbReference type="GO" id="GO:0005315">
    <property type="term" value="F:phosphate transmembrane transporter activity"/>
    <property type="evidence" value="ECO:0007669"/>
    <property type="project" value="InterPro"/>
</dbReference>
<evidence type="ECO:0000259" key="11">
    <source>
        <dbReference type="PROSITE" id="PS50928"/>
    </source>
</evidence>
<evidence type="ECO:0000256" key="7">
    <source>
        <dbReference type="ARBA" id="ARBA00022692"/>
    </source>
</evidence>
<dbReference type="Gene3D" id="1.10.3720.10">
    <property type="entry name" value="MetI-like"/>
    <property type="match status" value="1"/>
</dbReference>
<feature type="domain" description="ABC transmembrane type-1" evidence="11">
    <location>
        <begin position="75"/>
        <end position="278"/>
    </location>
</feature>
<dbReference type="PROSITE" id="PS50928">
    <property type="entry name" value="ABC_TM1"/>
    <property type="match status" value="1"/>
</dbReference>
<dbReference type="InterPro" id="IPR035906">
    <property type="entry name" value="MetI-like_sf"/>
</dbReference>
<protein>
    <recommendedName>
        <fullName evidence="3 10">Phosphate transport system permease protein PstA</fullName>
    </recommendedName>
</protein>
<dbReference type="RefSeq" id="WP_014753105.1">
    <property type="nucleotide sequence ID" value="NC_017966.1"/>
</dbReference>
<evidence type="ECO:0000256" key="10">
    <source>
        <dbReference type="RuleBase" id="RU363043"/>
    </source>
</evidence>
<keyword evidence="5 10" id="KW-1003">Cell membrane</keyword>
<dbReference type="GO" id="GO:0005886">
    <property type="term" value="C:plasma membrane"/>
    <property type="evidence" value="ECO:0007669"/>
    <property type="project" value="UniProtKB-SubCell"/>
</dbReference>
<keyword evidence="6" id="KW-0592">Phosphate transport</keyword>
<gene>
    <name evidence="12" type="primary">pstA</name>
    <name evidence="12" type="ordered locus">TMO_b0345</name>
</gene>
<keyword evidence="8 10" id="KW-1133">Transmembrane helix</keyword>
<comment type="similarity">
    <text evidence="2 10">Belongs to the binding-protein-dependent transport system permease family. CysTW subfamily.</text>
</comment>
<dbReference type="InterPro" id="IPR005672">
    <property type="entry name" value="Phosphate_PstA"/>
</dbReference>
<organism evidence="12 13">
    <name type="scientific">Tistrella mobilis (strain KA081020-065)</name>
    <dbReference type="NCBI Taxonomy" id="1110502"/>
    <lineage>
        <taxon>Bacteria</taxon>
        <taxon>Pseudomonadati</taxon>
        <taxon>Pseudomonadota</taxon>
        <taxon>Alphaproteobacteria</taxon>
        <taxon>Geminicoccales</taxon>
        <taxon>Geminicoccaceae</taxon>
        <taxon>Tistrella</taxon>
    </lineage>
</organism>
<proteinExistence type="inferred from homology"/>
<feature type="transmembrane region" description="Helical" evidence="10">
    <location>
        <begin position="143"/>
        <end position="161"/>
    </location>
</feature>